<keyword evidence="7" id="KW-1185">Reference proteome</keyword>
<dbReference type="InterPro" id="IPR023753">
    <property type="entry name" value="FAD/NAD-binding_dom"/>
</dbReference>
<comment type="similarity">
    <text evidence="1">Belongs to the FAD-dependent oxidoreductase family.</text>
</comment>
<keyword evidence="2" id="KW-0285">Flavoprotein</keyword>
<dbReference type="InterPro" id="IPR036188">
    <property type="entry name" value="FAD/NAD-bd_sf"/>
</dbReference>
<dbReference type="HOGENOM" id="CLU_019845_6_2_1"/>
<feature type="domain" description="FAD/NAD(P)-binding" evidence="5">
    <location>
        <begin position="4"/>
        <end position="299"/>
    </location>
</feature>
<dbReference type="SUPFAM" id="SSF51905">
    <property type="entry name" value="FAD/NAD(P)-binding domain"/>
    <property type="match status" value="1"/>
</dbReference>
<dbReference type="PRINTS" id="PR00368">
    <property type="entry name" value="FADPNR"/>
</dbReference>
<evidence type="ECO:0000256" key="2">
    <source>
        <dbReference type="ARBA" id="ARBA00022630"/>
    </source>
</evidence>
<reference evidence="6 7" key="1">
    <citation type="submission" date="2013-05" db="EMBL/GenBank/DDBJ databases">
        <title>Drechslerella stenobrocha genome reveals carnivorous origination and mechanical trapping mechanism of predatory fungi.</title>
        <authorList>
            <person name="Liu X."/>
            <person name="Zhang W."/>
            <person name="Liu K."/>
        </authorList>
    </citation>
    <scope>NUCLEOTIDE SEQUENCE [LARGE SCALE GENOMIC DNA]</scope>
    <source>
        <strain evidence="6 7">248</strain>
    </source>
</reference>
<keyword evidence="4" id="KW-0560">Oxidoreductase</keyword>
<proteinExistence type="inferred from homology"/>
<dbReference type="PANTHER" id="PTHR43735:SF3">
    <property type="entry name" value="FERROPTOSIS SUPPRESSOR PROTEIN 1"/>
    <property type="match status" value="1"/>
</dbReference>
<dbReference type="PRINTS" id="PR00411">
    <property type="entry name" value="PNDRDTASEI"/>
</dbReference>
<keyword evidence="3" id="KW-0274">FAD</keyword>
<evidence type="ECO:0000259" key="5">
    <source>
        <dbReference type="Pfam" id="PF07992"/>
    </source>
</evidence>
<evidence type="ECO:0000256" key="3">
    <source>
        <dbReference type="ARBA" id="ARBA00022827"/>
    </source>
</evidence>
<dbReference type="EMBL" id="KI966440">
    <property type="protein sequence ID" value="EWC44549.1"/>
    <property type="molecule type" value="Genomic_DNA"/>
</dbReference>
<dbReference type="AlphaFoldDB" id="W7HN59"/>
<dbReference type="GO" id="GO:0005737">
    <property type="term" value="C:cytoplasm"/>
    <property type="evidence" value="ECO:0007669"/>
    <property type="project" value="TreeGrafter"/>
</dbReference>
<dbReference type="GO" id="GO:0050660">
    <property type="term" value="F:flavin adenine dinucleotide binding"/>
    <property type="evidence" value="ECO:0007669"/>
    <property type="project" value="TreeGrafter"/>
</dbReference>
<sequence length="385" mass="41499">MAKTVVIAGAGFAGLSTAHKLLLYTAPKVTEGLKVILVSPNSHFYWNIAAPRGVLPDGTPDNELFIPIGPAFAKYPPANFEFVLGKAEMIEREGNSIHIVCNDGPPRDIVYDHLVIATGSSLRSGLPFKIVGTHEATIQALDSLRSEIKAAKSIFIAGAGSTGVETAGELAEAYGNTKQITLLASGGTVLHTAGLFPSVVQQVEKDLKKLGVKLVHGLKVQTAERKPGDGGTTLTLSNGETISTDCYLPLHGIQLNTSWIPREMLDASGNVLLDKYMRVEGATNIWGIGDIGNHEVKQANMLDSQIIRLAETLDFILTGQEAKIKEFKPLGSVKIFFTVGKRHGSGQMWSLKVWSWAVVYIKGRRMLIDAAQDYVAGKRLKDAPM</sequence>
<dbReference type="GO" id="GO:0004174">
    <property type="term" value="F:electron-transferring-flavoprotein dehydrogenase activity"/>
    <property type="evidence" value="ECO:0007669"/>
    <property type="project" value="TreeGrafter"/>
</dbReference>
<dbReference type="OrthoDB" id="202203at2759"/>
<dbReference type="Gene3D" id="3.50.50.100">
    <property type="match status" value="1"/>
</dbReference>
<protein>
    <recommendedName>
        <fullName evidence="5">FAD/NAD(P)-binding domain-containing protein</fullName>
    </recommendedName>
</protein>
<evidence type="ECO:0000313" key="7">
    <source>
        <dbReference type="Proteomes" id="UP000024837"/>
    </source>
</evidence>
<organism evidence="6 7">
    <name type="scientific">Drechslerella stenobrocha 248</name>
    <dbReference type="NCBI Taxonomy" id="1043628"/>
    <lineage>
        <taxon>Eukaryota</taxon>
        <taxon>Fungi</taxon>
        <taxon>Dikarya</taxon>
        <taxon>Ascomycota</taxon>
        <taxon>Pezizomycotina</taxon>
        <taxon>Orbiliomycetes</taxon>
        <taxon>Orbiliales</taxon>
        <taxon>Orbiliaceae</taxon>
        <taxon>Drechslerella</taxon>
    </lineage>
</organism>
<dbReference type="Proteomes" id="UP000024837">
    <property type="component" value="Unassembled WGS sequence"/>
</dbReference>
<evidence type="ECO:0000313" key="6">
    <source>
        <dbReference type="EMBL" id="EWC44549.1"/>
    </source>
</evidence>
<dbReference type="Pfam" id="PF07992">
    <property type="entry name" value="Pyr_redox_2"/>
    <property type="match status" value="1"/>
</dbReference>
<name>W7HN59_9PEZI</name>
<evidence type="ECO:0000256" key="1">
    <source>
        <dbReference type="ARBA" id="ARBA00006442"/>
    </source>
</evidence>
<gene>
    <name evidence="6" type="ORF">DRE_06721</name>
</gene>
<dbReference type="PANTHER" id="PTHR43735">
    <property type="entry name" value="APOPTOSIS-INDUCING FACTOR 1"/>
    <property type="match status" value="1"/>
</dbReference>
<accession>W7HN59</accession>
<evidence type="ECO:0000256" key="4">
    <source>
        <dbReference type="ARBA" id="ARBA00023002"/>
    </source>
</evidence>